<reference evidence="2" key="1">
    <citation type="journal article" date="2019" name="Int. J. Syst. Evol. Microbiol.">
        <title>The Global Catalogue of Microorganisms (GCM) 10K type strain sequencing project: providing services to taxonomists for standard genome sequencing and annotation.</title>
        <authorList>
            <consortium name="The Broad Institute Genomics Platform"/>
            <consortium name="The Broad Institute Genome Sequencing Center for Infectious Disease"/>
            <person name="Wu L."/>
            <person name="Ma J."/>
        </authorList>
    </citation>
    <scope>NUCLEOTIDE SEQUENCE [LARGE SCALE GENOMIC DNA]</scope>
    <source>
        <strain evidence="2">JCM 4816</strain>
    </source>
</reference>
<proteinExistence type="predicted"/>
<gene>
    <name evidence="1" type="ORF">ACFP3V_10825</name>
</gene>
<evidence type="ECO:0000313" key="1">
    <source>
        <dbReference type="EMBL" id="MFC5907712.1"/>
    </source>
</evidence>
<organism evidence="1 2">
    <name type="scientific">Streptacidiphilus monticola</name>
    <dbReference type="NCBI Taxonomy" id="2161674"/>
    <lineage>
        <taxon>Bacteria</taxon>
        <taxon>Bacillati</taxon>
        <taxon>Actinomycetota</taxon>
        <taxon>Actinomycetes</taxon>
        <taxon>Kitasatosporales</taxon>
        <taxon>Streptomycetaceae</taxon>
        <taxon>Streptacidiphilus</taxon>
    </lineage>
</organism>
<sequence>MASKPGEESDGGLERTELLRMYLDVLRLRLSEDEFRVLGLLIKGVFDFMASGRSQGETEISDEDEPFATDAVRGELMTIMGILTTGKLDKQLVDFGDGIRALVDADAAADPARLEELHELLRRDRERRHQEDEVLRGIAEASGMSP</sequence>
<evidence type="ECO:0000313" key="2">
    <source>
        <dbReference type="Proteomes" id="UP001596174"/>
    </source>
</evidence>
<comment type="caution">
    <text evidence="1">The sequence shown here is derived from an EMBL/GenBank/DDBJ whole genome shotgun (WGS) entry which is preliminary data.</text>
</comment>
<protein>
    <submittedName>
        <fullName evidence="1">Uncharacterized protein</fullName>
    </submittedName>
</protein>
<dbReference type="EMBL" id="JBHSQJ010000039">
    <property type="protein sequence ID" value="MFC5907712.1"/>
    <property type="molecule type" value="Genomic_DNA"/>
</dbReference>
<keyword evidence="2" id="KW-1185">Reference proteome</keyword>
<accession>A0ABW1G2D4</accession>
<dbReference type="Proteomes" id="UP001596174">
    <property type="component" value="Unassembled WGS sequence"/>
</dbReference>
<name>A0ABW1G2D4_9ACTN</name>
<dbReference type="RefSeq" id="WP_380582412.1">
    <property type="nucleotide sequence ID" value="NZ_JBHSQJ010000039.1"/>
</dbReference>